<accession>A0A2A7RZW8</accession>
<reference evidence="2" key="1">
    <citation type="submission" date="2017-09" db="EMBL/GenBank/DDBJ databases">
        <title>FDA dAtabase for Regulatory Grade micrObial Sequences (FDA-ARGOS): Supporting development and validation of Infectious Disease Dx tests.</title>
        <authorList>
            <person name="Minogue T."/>
            <person name="Wolcott M."/>
            <person name="Wasieloski L."/>
            <person name="Aguilar W."/>
            <person name="Moore D."/>
            <person name="Tallon L."/>
            <person name="Sadzewicz L."/>
            <person name="Ott S."/>
            <person name="Zhao X."/>
            <person name="Nagaraj S."/>
            <person name="Vavikolanu K."/>
            <person name="Aluvathingal J."/>
            <person name="Nadendla S."/>
            <person name="Sichtig H."/>
        </authorList>
    </citation>
    <scope>NUCLEOTIDE SEQUENCE [LARGE SCALE GENOMIC DNA]</scope>
    <source>
        <strain evidence="2">FDAARGOS_390</strain>
    </source>
</reference>
<dbReference type="EMBL" id="PDDY01000004">
    <property type="protein sequence ID" value="PEH36826.1"/>
    <property type="molecule type" value="Genomic_DNA"/>
</dbReference>
<organism evidence="1 2">
    <name type="scientific">Burkholderia gladioli</name>
    <name type="common">Pseudomonas marginata</name>
    <name type="synonym">Phytomonas marginata</name>
    <dbReference type="NCBI Taxonomy" id="28095"/>
    <lineage>
        <taxon>Bacteria</taxon>
        <taxon>Pseudomonadati</taxon>
        <taxon>Pseudomonadota</taxon>
        <taxon>Betaproteobacteria</taxon>
        <taxon>Burkholderiales</taxon>
        <taxon>Burkholderiaceae</taxon>
        <taxon>Burkholderia</taxon>
    </lineage>
</organism>
<sequence length="385" mass="42803">MNKGSGHERFGGQEEKVTLKDVSSRAPVLISEARCQALRADIRRRLMTALMCSATAVTDPKLARLPGPVRYRITGAFAAWDALRAATDRVASPTLTDMLRSHGILRLTRYFDRFTRDLLPHGADGRSADALAGIAQYSSVWLAFELRKGAFYEPTPPLHRLLDSAYIAEDVPIGMLKMPTDTLCIIPEPTRWKQAGDIEAIVIFRNERSIGIATWLMAGGPNDGVAMDSITLPLEDPDKTIRELVDELFQRPAADGMPDSPDAQQFWCDALDYAIKMLLYLNARDAQVVQERAYSNAPRHFPGLGKRKRAERLAEIEQLYDRHVVGPAILDAEAAGSVPSDVTHREVSGHWRRPHFRMQPCGPHAALRKLIFVGPALVRPDRLGL</sequence>
<proteinExistence type="predicted"/>
<evidence type="ECO:0000313" key="1">
    <source>
        <dbReference type="EMBL" id="PEH36826.1"/>
    </source>
</evidence>
<protein>
    <submittedName>
        <fullName evidence="1">Uncharacterized protein</fullName>
    </submittedName>
</protein>
<dbReference type="Proteomes" id="UP000220629">
    <property type="component" value="Unassembled WGS sequence"/>
</dbReference>
<comment type="caution">
    <text evidence="1">The sequence shown here is derived from an EMBL/GenBank/DDBJ whole genome shotgun (WGS) entry which is preliminary data.</text>
</comment>
<name>A0A2A7RZW8_BURGA</name>
<dbReference type="AlphaFoldDB" id="A0A2A7RZW8"/>
<dbReference type="InterPro" id="IPR058915">
    <property type="entry name" value="AcrVA2-like"/>
</dbReference>
<dbReference type="Pfam" id="PF26125">
    <property type="entry name" value="AcrVA2-like"/>
    <property type="match status" value="1"/>
</dbReference>
<evidence type="ECO:0000313" key="2">
    <source>
        <dbReference type="Proteomes" id="UP000220629"/>
    </source>
</evidence>
<gene>
    <name evidence="1" type="ORF">CRM94_19695</name>
</gene>